<reference evidence="1 2" key="1">
    <citation type="submission" date="2019-03" db="EMBL/GenBank/DDBJ databases">
        <title>Burkholderia cepacia outbreak.</title>
        <authorList>
            <person name="Farzana R."/>
            <person name="Walsh T.R."/>
        </authorList>
    </citation>
    <scope>NUCLEOTIDE SEQUENCE [LARGE SCALE GENOMIC DNA]</scope>
    <source>
        <strain evidence="2">d13</strain>
    </source>
</reference>
<proteinExistence type="predicted"/>
<organism evidence="1 2">
    <name type="scientific">Burkholderia cepacia</name>
    <name type="common">Pseudomonas cepacia</name>
    <dbReference type="NCBI Taxonomy" id="292"/>
    <lineage>
        <taxon>Bacteria</taxon>
        <taxon>Pseudomonadati</taxon>
        <taxon>Pseudomonadota</taxon>
        <taxon>Betaproteobacteria</taxon>
        <taxon>Burkholderiales</taxon>
        <taxon>Burkholderiaceae</taxon>
        <taxon>Burkholderia</taxon>
        <taxon>Burkholderia cepacia complex</taxon>
    </lineage>
</organism>
<dbReference type="RefSeq" id="WP_134319678.1">
    <property type="nucleotide sequence ID" value="NZ_SNSF01000108.1"/>
</dbReference>
<sequence>MKSMIWVCIRQAKLHSTTQCLGSNTKREAVRDHCTGLSFAFIAHAQLFSQITHHLKQGS</sequence>
<comment type="caution">
    <text evidence="1">The sequence shown here is derived from an EMBL/GenBank/DDBJ whole genome shotgun (WGS) entry which is preliminary data.</text>
</comment>
<accession>A0AAX2RSH0</accession>
<evidence type="ECO:0000313" key="1">
    <source>
        <dbReference type="EMBL" id="TEU48535.1"/>
    </source>
</evidence>
<name>A0AAX2RSH0_BURCE</name>
<evidence type="ECO:0000313" key="2">
    <source>
        <dbReference type="Proteomes" id="UP000298234"/>
    </source>
</evidence>
<dbReference type="Proteomes" id="UP000298234">
    <property type="component" value="Unassembled WGS sequence"/>
</dbReference>
<dbReference type="AlphaFoldDB" id="A0AAX2RSH0"/>
<protein>
    <submittedName>
        <fullName evidence="1">Uncharacterized protein</fullName>
    </submittedName>
</protein>
<gene>
    <name evidence="1" type="ORF">E3D37_14150</name>
</gene>
<dbReference type="EMBL" id="SNSQ01000014">
    <property type="protein sequence ID" value="TEU48535.1"/>
    <property type="molecule type" value="Genomic_DNA"/>
</dbReference>